<protein>
    <submittedName>
        <fullName evidence="1">Nuclear transport factor 2 family protein</fullName>
    </submittedName>
</protein>
<proteinExistence type="predicted"/>
<dbReference type="Proteomes" id="UP001205612">
    <property type="component" value="Unassembled WGS sequence"/>
</dbReference>
<dbReference type="SUPFAM" id="SSF54427">
    <property type="entry name" value="NTF2-like"/>
    <property type="match status" value="1"/>
</dbReference>
<keyword evidence="2" id="KW-1185">Reference proteome</keyword>
<dbReference type="InterPro" id="IPR032710">
    <property type="entry name" value="NTF2-like_dom_sf"/>
</dbReference>
<organism evidence="1 2">
    <name type="scientific">Streptomyces pyxinicus</name>
    <dbReference type="NCBI Taxonomy" id="2970331"/>
    <lineage>
        <taxon>Bacteria</taxon>
        <taxon>Bacillati</taxon>
        <taxon>Actinomycetota</taxon>
        <taxon>Actinomycetes</taxon>
        <taxon>Kitasatosporales</taxon>
        <taxon>Streptomycetaceae</taxon>
        <taxon>Streptomyces</taxon>
    </lineage>
</organism>
<reference evidence="1 2" key="1">
    <citation type="submission" date="2022-08" db="EMBL/GenBank/DDBJ databases">
        <authorList>
            <person name="Somphong A."/>
            <person name="Phongsopitanun W."/>
        </authorList>
    </citation>
    <scope>NUCLEOTIDE SEQUENCE [LARGE SCALE GENOMIC DNA]</scope>
    <source>
        <strain evidence="1 2">LP11</strain>
    </source>
</reference>
<dbReference type="EMBL" id="JANUGP010000012">
    <property type="protein sequence ID" value="MCS0603082.1"/>
    <property type="molecule type" value="Genomic_DNA"/>
</dbReference>
<evidence type="ECO:0000313" key="2">
    <source>
        <dbReference type="Proteomes" id="UP001205612"/>
    </source>
</evidence>
<dbReference type="RefSeq" id="WP_258779565.1">
    <property type="nucleotide sequence ID" value="NZ_JANUGP010000012.1"/>
</dbReference>
<dbReference type="Gene3D" id="3.10.450.50">
    <property type="match status" value="1"/>
</dbReference>
<evidence type="ECO:0000313" key="1">
    <source>
        <dbReference type="EMBL" id="MCS0603082.1"/>
    </source>
</evidence>
<comment type="caution">
    <text evidence="1">The sequence shown here is derived from an EMBL/GenBank/DDBJ whole genome shotgun (WGS) entry which is preliminary data.</text>
</comment>
<sequence>MTDVPDGAGIGTTDVPGIVRRYPRAHHVGDAVAATALFTPDATVTDDGRAHRGTDRIEAWLRRATSAYTYTYTTTFLRAEHTGDGRDRELIRDLVIEP</sequence>
<accession>A0ABT2B3L0</accession>
<name>A0ABT2B3L0_9ACTN</name>
<gene>
    <name evidence="1" type="ORF">NX794_17965</name>
</gene>